<proteinExistence type="predicted"/>
<dbReference type="OrthoDB" id="426718at2759"/>
<reference evidence="2 3" key="1">
    <citation type="submission" date="2020-04" db="EMBL/GenBank/DDBJ databases">
        <title>Perkinsus olseni comparative genomics.</title>
        <authorList>
            <person name="Bogema D.R."/>
        </authorList>
    </citation>
    <scope>NUCLEOTIDE SEQUENCE [LARGE SCALE GENOMIC DNA]</scope>
    <source>
        <strain evidence="2">00978-12</strain>
    </source>
</reference>
<evidence type="ECO:0000313" key="2">
    <source>
        <dbReference type="EMBL" id="KAF4679948.1"/>
    </source>
</evidence>
<name>A0A7J6N7V0_PEROL</name>
<keyword evidence="1" id="KW-0732">Signal</keyword>
<dbReference type="PANTHER" id="PTHR37490">
    <property type="entry name" value="EXPRESSED PROTEIN"/>
    <property type="match status" value="1"/>
</dbReference>
<dbReference type="Proteomes" id="UP000541610">
    <property type="component" value="Unassembled WGS sequence"/>
</dbReference>
<dbReference type="EMBL" id="JABANP010000667">
    <property type="protein sequence ID" value="KAF4679948.1"/>
    <property type="molecule type" value="Genomic_DNA"/>
</dbReference>
<comment type="caution">
    <text evidence="2">The sequence shown here is derived from an EMBL/GenBank/DDBJ whole genome shotgun (WGS) entry which is preliminary data.</text>
</comment>
<dbReference type="InterPro" id="IPR021838">
    <property type="entry name" value="DUF3431"/>
</dbReference>
<organism evidence="2 3">
    <name type="scientific">Perkinsus olseni</name>
    <name type="common">Perkinsus atlanticus</name>
    <dbReference type="NCBI Taxonomy" id="32597"/>
    <lineage>
        <taxon>Eukaryota</taxon>
        <taxon>Sar</taxon>
        <taxon>Alveolata</taxon>
        <taxon>Perkinsozoa</taxon>
        <taxon>Perkinsea</taxon>
        <taxon>Perkinsida</taxon>
        <taxon>Perkinsidae</taxon>
        <taxon>Perkinsus</taxon>
    </lineage>
</organism>
<dbReference type="AlphaFoldDB" id="A0A7J6N7V0"/>
<evidence type="ECO:0000313" key="3">
    <source>
        <dbReference type="Proteomes" id="UP000541610"/>
    </source>
</evidence>
<accession>A0A7J6N7V0</accession>
<feature type="chain" id="PRO_5029467505" evidence="1">
    <location>
        <begin position="19"/>
        <end position="429"/>
    </location>
</feature>
<sequence length="429" mass="48236">MLPVSLPIALLFAVGSEGANELANSCYFTYTLAFHWCDPSQEGCDHGHRIRAADFQLKAERFYAGLGPPPLEEVYYITGLPDQFQEDLLTECPAMLILAYMVVAEIKLRLGEVRTSASFWTQAHQFLAELESSAAETMLESWPILEAQRYYEASVLEIREAQYNQTQGAPLGIVVAHCKEDISWLHQDFPGVIPVGSDLAIYEKCDSTTDPDPFLPLFSSVQIKHLDDGDTRQDECSAYLTYIVSNYGNLPRHILFLQGDALKHANRGLLRLILVGVSFGTVKAQFVHLNSQRLVSAQTKCRKAIYEQVFGEPLEGKLSTYCWAQFLVASSRITARPLEFYEKMAKSMNEASPTECSDIAGHSTQCLIYESLWHVVFGEPPTLPRRVEDASLPSFLRPLEEEAESYLPRGSKYLQETQFVTSRYSIENS</sequence>
<evidence type="ECO:0000256" key="1">
    <source>
        <dbReference type="SAM" id="SignalP"/>
    </source>
</evidence>
<gene>
    <name evidence="2" type="ORF">FOZ60_014292</name>
</gene>
<protein>
    <submittedName>
        <fullName evidence="2">Uncharacterized protein</fullName>
    </submittedName>
</protein>
<dbReference type="PANTHER" id="PTHR37490:SF2">
    <property type="match status" value="1"/>
</dbReference>
<feature type="signal peptide" evidence="1">
    <location>
        <begin position="1"/>
        <end position="18"/>
    </location>
</feature>
<dbReference type="Pfam" id="PF11913">
    <property type="entry name" value="DUF3431"/>
    <property type="match status" value="1"/>
</dbReference>